<dbReference type="Gene3D" id="2.40.40.10">
    <property type="entry name" value="RlpA-like domain"/>
    <property type="match status" value="1"/>
</dbReference>
<accession>A0A9W9DUB5</accession>
<dbReference type="CDD" id="cd22191">
    <property type="entry name" value="DPBB_RlpA_EXP_N-like"/>
    <property type="match status" value="1"/>
</dbReference>
<dbReference type="SUPFAM" id="SSF50685">
    <property type="entry name" value="Barwin-like endoglucanases"/>
    <property type="match status" value="1"/>
</dbReference>
<evidence type="ECO:0000313" key="2">
    <source>
        <dbReference type="EMBL" id="KAJ4485239.1"/>
    </source>
</evidence>
<keyword evidence="1" id="KW-0732">Signal</keyword>
<dbReference type="Proteomes" id="UP001150266">
    <property type="component" value="Unassembled WGS sequence"/>
</dbReference>
<gene>
    <name evidence="2" type="ORF">J3R30DRAFT_3696553</name>
</gene>
<dbReference type="OrthoDB" id="623670at2759"/>
<proteinExistence type="predicted"/>
<dbReference type="EMBL" id="JAOTPV010000003">
    <property type="protein sequence ID" value="KAJ4485239.1"/>
    <property type="molecule type" value="Genomic_DNA"/>
</dbReference>
<sequence>MAILFSVSYGAPIAVRRSTTIAARQNASASGATYSGSGTWFEIGLGACGQTQTDEDPVVAIAASTFDSFPGATANPNENPICNKNITLYCKPSAIVVADQDKSVTATITDRCAGCAGPNDVDMSPYIFEQLLGDLGIGRADITWTFS</sequence>
<dbReference type="AlphaFoldDB" id="A0A9W9DUB5"/>
<protein>
    <submittedName>
        <fullName evidence="2">RlpA-like double-psi beta-barrel-protein domain-containing protein-containing protein</fullName>
    </submittedName>
</protein>
<dbReference type="PANTHER" id="PTHR31836:SF27">
    <property type="entry name" value="RLPA-LIKE PROTEIN DOUBLE-PSI BETA-BARREL DOMAIN-CONTAINING PROTEIN"/>
    <property type="match status" value="1"/>
</dbReference>
<dbReference type="PANTHER" id="PTHR31836">
    <property type="match status" value="1"/>
</dbReference>
<dbReference type="InterPro" id="IPR036908">
    <property type="entry name" value="RlpA-like_sf"/>
</dbReference>
<dbReference type="InterPro" id="IPR051477">
    <property type="entry name" value="Expansin_CellWall"/>
</dbReference>
<organism evidence="2 3">
    <name type="scientific">Lentinula aciculospora</name>
    <dbReference type="NCBI Taxonomy" id="153920"/>
    <lineage>
        <taxon>Eukaryota</taxon>
        <taxon>Fungi</taxon>
        <taxon>Dikarya</taxon>
        <taxon>Basidiomycota</taxon>
        <taxon>Agaricomycotina</taxon>
        <taxon>Agaricomycetes</taxon>
        <taxon>Agaricomycetidae</taxon>
        <taxon>Agaricales</taxon>
        <taxon>Marasmiineae</taxon>
        <taxon>Omphalotaceae</taxon>
        <taxon>Lentinula</taxon>
    </lineage>
</organism>
<name>A0A9W9DUB5_9AGAR</name>
<reference evidence="2" key="1">
    <citation type="submission" date="2022-08" db="EMBL/GenBank/DDBJ databases">
        <title>A Global Phylogenomic Analysis of the Shiitake Genus Lentinula.</title>
        <authorList>
            <consortium name="DOE Joint Genome Institute"/>
            <person name="Sierra-Patev S."/>
            <person name="Min B."/>
            <person name="Naranjo-Ortiz M."/>
            <person name="Looney B."/>
            <person name="Konkel Z."/>
            <person name="Slot J.C."/>
            <person name="Sakamoto Y."/>
            <person name="Steenwyk J.L."/>
            <person name="Rokas A."/>
            <person name="Carro J."/>
            <person name="Camarero S."/>
            <person name="Ferreira P."/>
            <person name="Molpeceres G."/>
            <person name="Ruiz-Duenas F.J."/>
            <person name="Serrano A."/>
            <person name="Henrissat B."/>
            <person name="Drula E."/>
            <person name="Hughes K.W."/>
            <person name="Mata J.L."/>
            <person name="Ishikawa N.K."/>
            <person name="Vargas-Isla R."/>
            <person name="Ushijima S."/>
            <person name="Smith C.A."/>
            <person name="Ahrendt S."/>
            <person name="Andreopoulos W."/>
            <person name="He G."/>
            <person name="Labutti K."/>
            <person name="Lipzen A."/>
            <person name="Ng V."/>
            <person name="Riley R."/>
            <person name="Sandor L."/>
            <person name="Barry K."/>
            <person name="Martinez A.T."/>
            <person name="Xiao Y."/>
            <person name="Gibbons J.G."/>
            <person name="Terashima K."/>
            <person name="Grigoriev I.V."/>
            <person name="Hibbett D.S."/>
        </authorList>
    </citation>
    <scope>NUCLEOTIDE SEQUENCE</scope>
    <source>
        <strain evidence="2">JLM2183</strain>
    </source>
</reference>
<comment type="caution">
    <text evidence="2">The sequence shown here is derived from an EMBL/GenBank/DDBJ whole genome shotgun (WGS) entry which is preliminary data.</text>
</comment>
<keyword evidence="3" id="KW-1185">Reference proteome</keyword>
<evidence type="ECO:0000313" key="3">
    <source>
        <dbReference type="Proteomes" id="UP001150266"/>
    </source>
</evidence>
<evidence type="ECO:0000256" key="1">
    <source>
        <dbReference type="ARBA" id="ARBA00022729"/>
    </source>
</evidence>